<dbReference type="Pfam" id="PF04229">
    <property type="entry name" value="GrpB"/>
    <property type="match status" value="1"/>
</dbReference>
<protein>
    <recommendedName>
        <fullName evidence="3">GrpB family protein</fullName>
    </recommendedName>
</protein>
<proteinExistence type="predicted"/>
<dbReference type="InterPro" id="IPR007344">
    <property type="entry name" value="GrpB/CoaE"/>
</dbReference>
<dbReference type="eggNOG" id="COG2320">
    <property type="taxonomic scope" value="Bacteria"/>
</dbReference>
<dbReference type="STRING" id="502025.Hoch_6527"/>
<keyword evidence="2" id="KW-1185">Reference proteome</keyword>
<evidence type="ECO:0000313" key="1">
    <source>
        <dbReference type="EMBL" id="ACY18996.1"/>
    </source>
</evidence>
<reference evidence="1 2" key="1">
    <citation type="journal article" date="2010" name="Stand. Genomic Sci.">
        <title>Complete genome sequence of Haliangium ochraceum type strain (SMP-2).</title>
        <authorList>
            <consortium name="US DOE Joint Genome Institute (JGI-PGF)"/>
            <person name="Ivanova N."/>
            <person name="Daum C."/>
            <person name="Lang E."/>
            <person name="Abt B."/>
            <person name="Kopitz M."/>
            <person name="Saunders E."/>
            <person name="Lapidus A."/>
            <person name="Lucas S."/>
            <person name="Glavina Del Rio T."/>
            <person name="Nolan M."/>
            <person name="Tice H."/>
            <person name="Copeland A."/>
            <person name="Cheng J.F."/>
            <person name="Chen F."/>
            <person name="Bruce D."/>
            <person name="Goodwin L."/>
            <person name="Pitluck S."/>
            <person name="Mavromatis K."/>
            <person name="Pati A."/>
            <person name="Mikhailova N."/>
            <person name="Chen A."/>
            <person name="Palaniappan K."/>
            <person name="Land M."/>
            <person name="Hauser L."/>
            <person name="Chang Y.J."/>
            <person name="Jeffries C.D."/>
            <person name="Detter J.C."/>
            <person name="Brettin T."/>
            <person name="Rohde M."/>
            <person name="Goker M."/>
            <person name="Bristow J."/>
            <person name="Markowitz V."/>
            <person name="Eisen J.A."/>
            <person name="Hugenholtz P."/>
            <person name="Kyrpides N.C."/>
            <person name="Klenk H.P."/>
        </authorList>
    </citation>
    <scope>NUCLEOTIDE SEQUENCE [LARGE SCALE GENOMIC DNA]</scope>
    <source>
        <strain evidence="2">DSM 14365 / CIP 107738 / JCM 11303 / AJ 13395 / SMP-2</strain>
    </source>
</reference>
<organism evidence="1 2">
    <name type="scientific">Haliangium ochraceum (strain DSM 14365 / JCM 11303 / SMP-2)</name>
    <dbReference type="NCBI Taxonomy" id="502025"/>
    <lineage>
        <taxon>Bacteria</taxon>
        <taxon>Pseudomonadati</taxon>
        <taxon>Myxococcota</taxon>
        <taxon>Polyangia</taxon>
        <taxon>Haliangiales</taxon>
        <taxon>Kofleriaceae</taxon>
        <taxon>Haliangium</taxon>
    </lineage>
</organism>
<sequence length="251" mass="28006">MGKRAGSGSERFAAARAARRFLRELSGRNLGPVADNHINGEPLLDFVRRVSSLDSPTLELPRKDYDPAWHVWFAAERQQMASTLVGLRIVDVEHIGSTAVQSMSSNDIVDIALRVEGDPAEALERLRLLGYRCYGPSPFGPSIWWAWRTEESRAFAVHVGAADAPCFADARLFCEYLSAHPEERRRYTLAKRALFDKASGKFGYALRKQPLIFDIIDRAQRWRAAAGEQANVAVGRVRASEATQPVRKGHC</sequence>
<dbReference type="KEGG" id="hoh:Hoch_6527"/>
<evidence type="ECO:0008006" key="3">
    <source>
        <dbReference type="Google" id="ProtNLM"/>
    </source>
</evidence>
<dbReference type="EMBL" id="CP001804">
    <property type="protein sequence ID" value="ACY18996.1"/>
    <property type="molecule type" value="Genomic_DNA"/>
</dbReference>
<dbReference type="PANTHER" id="PTHR34822">
    <property type="entry name" value="GRPB DOMAIN PROTEIN (AFU_ORTHOLOGUE AFUA_1G01530)"/>
    <property type="match status" value="1"/>
</dbReference>
<dbReference type="HOGENOM" id="CLU_086407_4_1_7"/>
<dbReference type="Gene3D" id="3.30.460.10">
    <property type="entry name" value="Beta Polymerase, domain 2"/>
    <property type="match status" value="1"/>
</dbReference>
<gene>
    <name evidence="1" type="ordered locus">Hoch_6527</name>
</gene>
<dbReference type="InterPro" id="IPR043519">
    <property type="entry name" value="NT_sf"/>
</dbReference>
<dbReference type="PANTHER" id="PTHR34822:SF1">
    <property type="entry name" value="GRPB FAMILY PROTEIN"/>
    <property type="match status" value="1"/>
</dbReference>
<evidence type="ECO:0000313" key="2">
    <source>
        <dbReference type="Proteomes" id="UP000001880"/>
    </source>
</evidence>
<accession>D0LRK4</accession>
<dbReference type="SUPFAM" id="SSF81301">
    <property type="entry name" value="Nucleotidyltransferase"/>
    <property type="match status" value="1"/>
</dbReference>
<dbReference type="AlphaFoldDB" id="D0LRK4"/>
<name>D0LRK4_HALO1</name>
<dbReference type="Proteomes" id="UP000001880">
    <property type="component" value="Chromosome"/>
</dbReference>